<name>A0ACD1IGL3_9EURO</name>
<sequence length="529" mass="57211">MPYQLVIFDFDGTLFDTYDAIEHSIQLTFQRLLPSHPPPSSSDIRPLVSTGAPPGDTFRSLHPDPTTFDESLWIPTYRELYAIHGQSRTSPYPAARDVLQALHDRNQPMAIISNKAAVAVKAALEKTDLLQFFPDSLILGHGVAGVQRKPDPSSFTDVLWPNWKALGAPDAVEAERVLMVGDTLTDILYARNIGAQVCWCRYDRGGQIVTGENPSGLSLMTRHDGVGSSSFFHAMRIDLDPHRPIARLSSPILGIKAPHTSPFHQPTGGLGSSIGKKLRQQGARLAILYAPFEAARRDELLEAGYGELPAGEEIRTYECDITNPEAVQSVFATLKEDVLNPSSTTQSARAFPSILVNTAGYVSLSDLELTPPEETLKHLHTNVLGPMLCSQAFARLYLAAAEVAHSSPNPPPPGRIVNLASQAAHVALHRHGAYCASKAALLGLTRSMASEWGGRGITANSVSPTVAWTALGQKAWGQDDVREAFLKTIPTGKFAQPDEVADAVLFLCQDSSGMINGADIRVDGGFTIR</sequence>
<gene>
    <name evidence="1" type="ORF">BO79DRAFT_237356</name>
</gene>
<dbReference type="Proteomes" id="UP000249748">
    <property type="component" value="Unassembled WGS sequence"/>
</dbReference>
<reference evidence="1" key="1">
    <citation type="submission" date="2018-02" db="EMBL/GenBank/DDBJ databases">
        <title>The genomes of Aspergillus section Nigri reveals drivers in fungal speciation.</title>
        <authorList>
            <consortium name="DOE Joint Genome Institute"/>
            <person name="Vesth T.C."/>
            <person name="Nybo J."/>
            <person name="Theobald S."/>
            <person name="Brandl J."/>
            <person name="Frisvad J.C."/>
            <person name="Nielsen K.F."/>
            <person name="Lyhne E.K."/>
            <person name="Kogle M.E."/>
            <person name="Kuo A."/>
            <person name="Riley R."/>
            <person name="Clum A."/>
            <person name="Nolan M."/>
            <person name="Lipzen A."/>
            <person name="Salamov A."/>
            <person name="Henrissat B."/>
            <person name="Wiebenga A."/>
            <person name="De vries R.P."/>
            <person name="Grigoriev I.V."/>
            <person name="Mortensen U.H."/>
            <person name="Andersen M.R."/>
            <person name="Baker S.E."/>
        </authorList>
    </citation>
    <scope>NUCLEOTIDE SEQUENCE</scope>
    <source>
        <strain evidence="1">CBS 115574</strain>
    </source>
</reference>
<proteinExistence type="predicted"/>
<protein>
    <submittedName>
        <fullName evidence="1">NAD(P)-binding protein</fullName>
    </submittedName>
</protein>
<evidence type="ECO:0000313" key="2">
    <source>
        <dbReference type="Proteomes" id="UP000249748"/>
    </source>
</evidence>
<keyword evidence="2" id="KW-1185">Reference proteome</keyword>
<evidence type="ECO:0000313" key="1">
    <source>
        <dbReference type="EMBL" id="RAK89701.1"/>
    </source>
</evidence>
<accession>A0ACD1IGL3</accession>
<organism evidence="1 2">
    <name type="scientific">Aspergillus costaricaensis CBS 115574</name>
    <dbReference type="NCBI Taxonomy" id="1448317"/>
    <lineage>
        <taxon>Eukaryota</taxon>
        <taxon>Fungi</taxon>
        <taxon>Dikarya</taxon>
        <taxon>Ascomycota</taxon>
        <taxon>Pezizomycotina</taxon>
        <taxon>Eurotiomycetes</taxon>
        <taxon>Eurotiomycetidae</taxon>
        <taxon>Eurotiales</taxon>
        <taxon>Aspergillaceae</taxon>
        <taxon>Aspergillus</taxon>
        <taxon>Aspergillus subgen. Circumdati</taxon>
    </lineage>
</organism>
<dbReference type="EMBL" id="KZ824547">
    <property type="protein sequence ID" value="RAK89701.1"/>
    <property type="molecule type" value="Genomic_DNA"/>
</dbReference>